<accession>A0ABD3VKT7</accession>
<proteinExistence type="predicted"/>
<gene>
    <name evidence="1" type="ORF">ACJMK2_007885</name>
</gene>
<comment type="caution">
    <text evidence="1">The sequence shown here is derived from an EMBL/GenBank/DDBJ whole genome shotgun (WGS) entry which is preliminary data.</text>
</comment>
<name>A0ABD3VKT7_SINWO</name>
<sequence>MADDDSFVVPKSGRQLHDKIYRENAKKITQRLPINNITDDILTLIGESHDNPFVQSVTMARGKQPIIILYTDFQILDF</sequence>
<dbReference type="EMBL" id="JBJQND010000011">
    <property type="protein sequence ID" value="KAL3861871.1"/>
    <property type="molecule type" value="Genomic_DNA"/>
</dbReference>
<organism evidence="1 2">
    <name type="scientific">Sinanodonta woodiana</name>
    <name type="common">Chinese pond mussel</name>
    <name type="synonym">Anodonta woodiana</name>
    <dbReference type="NCBI Taxonomy" id="1069815"/>
    <lineage>
        <taxon>Eukaryota</taxon>
        <taxon>Metazoa</taxon>
        <taxon>Spiralia</taxon>
        <taxon>Lophotrochozoa</taxon>
        <taxon>Mollusca</taxon>
        <taxon>Bivalvia</taxon>
        <taxon>Autobranchia</taxon>
        <taxon>Heteroconchia</taxon>
        <taxon>Palaeoheterodonta</taxon>
        <taxon>Unionida</taxon>
        <taxon>Unionoidea</taxon>
        <taxon>Unionidae</taxon>
        <taxon>Unioninae</taxon>
        <taxon>Sinanodonta</taxon>
    </lineage>
</organism>
<protein>
    <submittedName>
        <fullName evidence="1">Uncharacterized protein</fullName>
    </submittedName>
</protein>
<evidence type="ECO:0000313" key="2">
    <source>
        <dbReference type="Proteomes" id="UP001634394"/>
    </source>
</evidence>
<dbReference type="AlphaFoldDB" id="A0ABD3VKT7"/>
<keyword evidence="2" id="KW-1185">Reference proteome</keyword>
<reference evidence="1 2" key="1">
    <citation type="submission" date="2024-11" db="EMBL/GenBank/DDBJ databases">
        <title>Chromosome-level genome assembly of the freshwater bivalve Anodonta woodiana.</title>
        <authorList>
            <person name="Chen X."/>
        </authorList>
    </citation>
    <scope>NUCLEOTIDE SEQUENCE [LARGE SCALE GENOMIC DNA]</scope>
    <source>
        <strain evidence="1">MN2024</strain>
        <tissue evidence="1">Gills</tissue>
    </source>
</reference>
<evidence type="ECO:0000313" key="1">
    <source>
        <dbReference type="EMBL" id="KAL3861871.1"/>
    </source>
</evidence>
<dbReference type="Proteomes" id="UP001634394">
    <property type="component" value="Unassembled WGS sequence"/>
</dbReference>